<feature type="compositionally biased region" description="Polar residues" evidence="1">
    <location>
        <begin position="382"/>
        <end position="396"/>
    </location>
</feature>
<gene>
    <name evidence="2" type="ORF">RIMI_LOCUS14431092</name>
</gene>
<dbReference type="InterPro" id="IPR052621">
    <property type="entry name" value="Cell_Prolif/Cornif_Regul"/>
</dbReference>
<feature type="compositionally biased region" description="Basic and acidic residues" evidence="1">
    <location>
        <begin position="585"/>
        <end position="597"/>
    </location>
</feature>
<feature type="compositionally biased region" description="Basic and acidic residues" evidence="1">
    <location>
        <begin position="442"/>
        <end position="454"/>
    </location>
</feature>
<feature type="compositionally biased region" description="Low complexity" evidence="1">
    <location>
        <begin position="598"/>
        <end position="608"/>
    </location>
</feature>
<feature type="compositionally biased region" description="Polar residues" evidence="1">
    <location>
        <begin position="288"/>
        <end position="302"/>
    </location>
</feature>
<feature type="compositionally biased region" description="Polar residues" evidence="1">
    <location>
        <begin position="310"/>
        <end position="324"/>
    </location>
</feature>
<feature type="compositionally biased region" description="Polar residues" evidence="1">
    <location>
        <begin position="666"/>
        <end position="681"/>
    </location>
</feature>
<reference evidence="2" key="1">
    <citation type="submission" date="2023-07" db="EMBL/GenBank/DDBJ databases">
        <authorList>
            <person name="Stuckert A."/>
        </authorList>
    </citation>
    <scope>NUCLEOTIDE SEQUENCE</scope>
</reference>
<dbReference type="PANTHER" id="PTHR15468">
    <property type="entry name" value="ZNF185"/>
    <property type="match status" value="1"/>
</dbReference>
<dbReference type="EMBL" id="CAUEEQ010037218">
    <property type="protein sequence ID" value="CAJ0953726.1"/>
    <property type="molecule type" value="Genomic_DNA"/>
</dbReference>
<dbReference type="Gene3D" id="3.30.420.10">
    <property type="entry name" value="Ribonuclease H-like superfamily/Ribonuclease H"/>
    <property type="match status" value="1"/>
</dbReference>
<feature type="compositionally biased region" description="Polar residues" evidence="1">
    <location>
        <begin position="641"/>
        <end position="656"/>
    </location>
</feature>
<feature type="compositionally biased region" description="Basic and acidic residues" evidence="1">
    <location>
        <begin position="536"/>
        <end position="546"/>
    </location>
</feature>
<dbReference type="Proteomes" id="UP001176940">
    <property type="component" value="Unassembled WGS sequence"/>
</dbReference>
<feature type="compositionally biased region" description="Basic and acidic residues" evidence="1">
    <location>
        <begin position="326"/>
        <end position="335"/>
    </location>
</feature>
<feature type="compositionally biased region" description="Low complexity" evidence="1">
    <location>
        <begin position="407"/>
        <end position="418"/>
    </location>
</feature>
<feature type="compositionally biased region" description="Basic and acidic residues" evidence="1">
    <location>
        <begin position="348"/>
        <end position="360"/>
    </location>
</feature>
<feature type="compositionally biased region" description="Basic and acidic residues" evidence="1">
    <location>
        <begin position="563"/>
        <end position="572"/>
    </location>
</feature>
<feature type="compositionally biased region" description="Low complexity" evidence="1">
    <location>
        <begin position="98"/>
        <end position="109"/>
    </location>
</feature>
<feature type="compositionally biased region" description="Basic and acidic residues" evidence="1">
    <location>
        <begin position="463"/>
        <end position="474"/>
    </location>
</feature>
<evidence type="ECO:0000256" key="1">
    <source>
        <dbReference type="SAM" id="MobiDB-lite"/>
    </source>
</evidence>
<feature type="compositionally biased region" description="Polar residues" evidence="1">
    <location>
        <begin position="498"/>
        <end position="513"/>
    </location>
</feature>
<name>A0ABN9M4M8_9NEOB</name>
<sequence length="681" mass="75564">MLKTKLQTERPTNKQQLKTTAVKAWQSIKKEETRRLVMSISSRLQAVIANKGFSTKGQPVNAVSQVKTPTSFNGFQKRAPYNVRNKSTDLSDDETPYTQQEQATRTEQASSVLRNTSSRDRSYVISAAKRNSGIGTQETSTPFVAKRVQIEEKTVQPRRVKRFLKPCLHIYTMIIKELKTTGKKHKQSKEVHRWPPPDKTDRSSSPKLTSYSTSNAPETIKSTIKPEPAKITVVREERNNNEKKIYLSLPQKTKSLQVETTKKSDALPESLSSYLYDDVNRFEKSRKSTQPALTPSQTLTTRVTERPESQKLTSWSTNTESATSAVKKEPGKITIRESGPPTNTVTPGKERVETTKKSDALPDSLSSYLHDDVSRLEKSRKSNQPALTPSQTVTTRVTERPESPKLTSWSTNTESTTSAVKKEPGKITIRESGPPTNTVTTGKERVETTKKSDALPDSLSSYLHDDVSRFEKSRKLNQPAQPPSQTVTTRVTERSESPKLTSWSTNAESTTSAVKPEPGKMTIRQSGPPTNTVIPGKERVTERPESPKLTSLSTHTESTTSAVKKEPGKITIRESGPPTNTVTTGKERVETTKKSDALPDSLSSYLYDDASRFEKSRKLNQPAQPPSQTVTTRVTERSESPKLTSWGTNTESTTSAVKPEPGKMTIRQSGPPTNTVTTGKE</sequence>
<feature type="compositionally biased region" description="Basic and acidic residues" evidence="1">
    <location>
        <begin position="188"/>
        <end position="204"/>
    </location>
</feature>
<protein>
    <submittedName>
        <fullName evidence="2">Uncharacterized protein</fullName>
    </submittedName>
</protein>
<accession>A0ABN9M4M8</accession>
<feature type="compositionally biased region" description="Low complexity" evidence="1">
    <location>
        <begin position="205"/>
        <end position="214"/>
    </location>
</feature>
<dbReference type="PANTHER" id="PTHR15468:SF2">
    <property type="entry name" value="ZINC FINGER PROTEIN 185"/>
    <property type="match status" value="1"/>
</dbReference>
<feature type="compositionally biased region" description="Basic and acidic residues" evidence="1">
    <location>
        <begin position="369"/>
        <end position="380"/>
    </location>
</feature>
<comment type="caution">
    <text evidence="2">The sequence shown here is derived from an EMBL/GenBank/DDBJ whole genome shotgun (WGS) entry which is preliminary data.</text>
</comment>
<evidence type="ECO:0000313" key="2">
    <source>
        <dbReference type="EMBL" id="CAJ0953726.1"/>
    </source>
</evidence>
<feature type="region of interest" description="Disordered" evidence="1">
    <location>
        <begin position="284"/>
        <end position="681"/>
    </location>
</feature>
<feature type="region of interest" description="Disordered" evidence="1">
    <location>
        <begin position="73"/>
        <end position="117"/>
    </location>
</feature>
<proteinExistence type="predicted"/>
<organism evidence="2 3">
    <name type="scientific">Ranitomeya imitator</name>
    <name type="common">mimic poison frog</name>
    <dbReference type="NCBI Taxonomy" id="111125"/>
    <lineage>
        <taxon>Eukaryota</taxon>
        <taxon>Metazoa</taxon>
        <taxon>Chordata</taxon>
        <taxon>Craniata</taxon>
        <taxon>Vertebrata</taxon>
        <taxon>Euteleostomi</taxon>
        <taxon>Amphibia</taxon>
        <taxon>Batrachia</taxon>
        <taxon>Anura</taxon>
        <taxon>Neobatrachia</taxon>
        <taxon>Hyloidea</taxon>
        <taxon>Dendrobatidae</taxon>
        <taxon>Dendrobatinae</taxon>
        <taxon>Ranitomeya</taxon>
    </lineage>
</organism>
<feature type="compositionally biased region" description="Polar residues" evidence="1">
    <location>
        <begin position="476"/>
        <end position="490"/>
    </location>
</feature>
<evidence type="ECO:0000313" key="3">
    <source>
        <dbReference type="Proteomes" id="UP001176940"/>
    </source>
</evidence>
<feature type="compositionally biased region" description="Low complexity" evidence="1">
    <location>
        <begin position="549"/>
        <end position="561"/>
    </location>
</feature>
<feature type="compositionally biased region" description="Basic and acidic residues" evidence="1">
    <location>
        <begin position="420"/>
        <end position="429"/>
    </location>
</feature>
<feature type="non-terminal residue" evidence="2">
    <location>
        <position position="681"/>
    </location>
</feature>
<feature type="compositionally biased region" description="Polar residues" evidence="1">
    <location>
        <begin position="619"/>
        <end position="633"/>
    </location>
</feature>
<feature type="compositionally biased region" description="Polar residues" evidence="1">
    <location>
        <begin position="523"/>
        <end position="533"/>
    </location>
</feature>
<keyword evidence="3" id="KW-1185">Reference proteome</keyword>
<dbReference type="InterPro" id="IPR036397">
    <property type="entry name" value="RNaseH_sf"/>
</dbReference>
<feature type="region of interest" description="Disordered" evidence="1">
    <location>
        <begin position="181"/>
        <end position="224"/>
    </location>
</feature>